<evidence type="ECO:0000313" key="2">
    <source>
        <dbReference type="Proteomes" id="UP000887566"/>
    </source>
</evidence>
<evidence type="ECO:0000256" key="1">
    <source>
        <dbReference type="SAM" id="MobiDB-lite"/>
    </source>
</evidence>
<evidence type="ECO:0000313" key="3">
    <source>
        <dbReference type="WBParaSite" id="PSAMB.scaffold1443size31496.g13171.t1"/>
    </source>
</evidence>
<sequence>MARRPRTTAHRKDRRRSTQQRSRQATIRPNRACDKRTAQRRATALWPSETYGHQKRRYDPIFVSDRRTRVTVNLNPLEQSYRTANMVQLQLRASWAINPSSNASAEDCMRAELGATAHDTTLAPWQ</sequence>
<protein>
    <submittedName>
        <fullName evidence="3">Uncharacterized protein</fullName>
    </submittedName>
</protein>
<name>A0A914V1I1_9BILA</name>
<feature type="compositionally biased region" description="Basic residues" evidence="1">
    <location>
        <begin position="1"/>
        <end position="18"/>
    </location>
</feature>
<organism evidence="2 3">
    <name type="scientific">Plectus sambesii</name>
    <dbReference type="NCBI Taxonomy" id="2011161"/>
    <lineage>
        <taxon>Eukaryota</taxon>
        <taxon>Metazoa</taxon>
        <taxon>Ecdysozoa</taxon>
        <taxon>Nematoda</taxon>
        <taxon>Chromadorea</taxon>
        <taxon>Plectida</taxon>
        <taxon>Plectina</taxon>
        <taxon>Plectoidea</taxon>
        <taxon>Plectidae</taxon>
        <taxon>Plectus</taxon>
    </lineage>
</organism>
<dbReference type="WBParaSite" id="PSAMB.scaffold1443size31496.g13171.t1">
    <property type="protein sequence ID" value="PSAMB.scaffold1443size31496.g13171.t1"/>
    <property type="gene ID" value="PSAMB.scaffold1443size31496.g13171"/>
</dbReference>
<accession>A0A914V1I1</accession>
<reference evidence="3" key="1">
    <citation type="submission" date="2022-11" db="UniProtKB">
        <authorList>
            <consortium name="WormBaseParasite"/>
        </authorList>
    </citation>
    <scope>IDENTIFICATION</scope>
</reference>
<proteinExistence type="predicted"/>
<feature type="region of interest" description="Disordered" evidence="1">
    <location>
        <begin position="1"/>
        <end position="50"/>
    </location>
</feature>
<dbReference type="AlphaFoldDB" id="A0A914V1I1"/>
<keyword evidence="2" id="KW-1185">Reference proteome</keyword>
<dbReference type="Proteomes" id="UP000887566">
    <property type="component" value="Unplaced"/>
</dbReference>